<dbReference type="AlphaFoldDB" id="A0A4S1WH71"/>
<organism evidence="1 2">
    <name type="scientific">Sphingomonas naasensis</name>
    <dbReference type="NCBI Taxonomy" id="1344951"/>
    <lineage>
        <taxon>Bacteria</taxon>
        <taxon>Pseudomonadati</taxon>
        <taxon>Pseudomonadota</taxon>
        <taxon>Alphaproteobacteria</taxon>
        <taxon>Sphingomonadales</taxon>
        <taxon>Sphingomonadaceae</taxon>
        <taxon>Sphingomonas</taxon>
    </lineage>
</organism>
<dbReference type="Proteomes" id="UP000309848">
    <property type="component" value="Unassembled WGS sequence"/>
</dbReference>
<dbReference type="PROSITE" id="PS51257">
    <property type="entry name" value="PROKAR_LIPOPROTEIN"/>
    <property type="match status" value="1"/>
</dbReference>
<evidence type="ECO:0000313" key="2">
    <source>
        <dbReference type="Proteomes" id="UP000309848"/>
    </source>
</evidence>
<sequence length="165" mass="17458">MDVNSIRFPAAPLAPLLLTLLIVGCSKGDAPANGASAEEAAAVAGIGSKLEPGLYEIVQTGDVDITIKQCLSAEQLAKSRLVGEDDLQKGWHFVRNSMSGGRFEVEAVGPSDARMVETGTYGQTAYQGESSMTYDNGGEKQAINIRYKARRIAAGCTEADEKDES</sequence>
<gene>
    <name evidence="1" type="ORF">E5A74_11540</name>
</gene>
<accession>A0A4S1WH71</accession>
<reference evidence="1 2" key="1">
    <citation type="submission" date="2019-04" db="EMBL/GenBank/DDBJ databases">
        <title>Sphingomonas psychrotolerans sp. nov., isolated from soil in the Tianshan Mountains, Xinjiang, China.</title>
        <authorList>
            <person name="Luo Y."/>
            <person name="Sheng H."/>
        </authorList>
    </citation>
    <scope>NUCLEOTIDE SEQUENCE [LARGE SCALE GENOMIC DNA]</scope>
    <source>
        <strain evidence="1 2">KIS18-15</strain>
    </source>
</reference>
<name>A0A4S1WH71_9SPHN</name>
<proteinExistence type="predicted"/>
<keyword evidence="2" id="KW-1185">Reference proteome</keyword>
<comment type="caution">
    <text evidence="1">The sequence shown here is derived from an EMBL/GenBank/DDBJ whole genome shotgun (WGS) entry which is preliminary data.</text>
</comment>
<protein>
    <submittedName>
        <fullName evidence="1">DUF3617 family protein</fullName>
    </submittedName>
</protein>
<dbReference type="Pfam" id="PF12276">
    <property type="entry name" value="DUF3617"/>
    <property type="match status" value="1"/>
</dbReference>
<dbReference type="EMBL" id="SRXU01000004">
    <property type="protein sequence ID" value="TGX42464.1"/>
    <property type="molecule type" value="Genomic_DNA"/>
</dbReference>
<evidence type="ECO:0000313" key="1">
    <source>
        <dbReference type="EMBL" id="TGX42464.1"/>
    </source>
</evidence>
<dbReference type="InterPro" id="IPR022061">
    <property type="entry name" value="DUF3617"/>
</dbReference>